<sequence length="79" mass="8729">MISTTRWLVLIIKSEDTTRCSNEESVTSERRWKVSTYFGANVTWIVSSAISKLKSPQSHLRISSNTFPASSSAASVVCC</sequence>
<proteinExistence type="predicted"/>
<reference evidence="1 2" key="2">
    <citation type="journal article" date="2022" name="Mol. Ecol. Resour.">
        <title>The genomes of chicory, endive, great burdock and yacon provide insights into Asteraceae paleo-polyploidization history and plant inulin production.</title>
        <authorList>
            <person name="Fan W."/>
            <person name="Wang S."/>
            <person name="Wang H."/>
            <person name="Wang A."/>
            <person name="Jiang F."/>
            <person name="Liu H."/>
            <person name="Zhao H."/>
            <person name="Xu D."/>
            <person name="Zhang Y."/>
        </authorList>
    </citation>
    <scope>NUCLEOTIDE SEQUENCE [LARGE SCALE GENOMIC DNA]</scope>
    <source>
        <strain evidence="2">cv. Yunnan</strain>
        <tissue evidence="1">Leaves</tissue>
    </source>
</reference>
<dbReference type="EMBL" id="CM042041">
    <property type="protein sequence ID" value="KAI3713053.1"/>
    <property type="molecule type" value="Genomic_DNA"/>
</dbReference>
<evidence type="ECO:0000313" key="1">
    <source>
        <dbReference type="EMBL" id="KAI3713053.1"/>
    </source>
</evidence>
<keyword evidence="2" id="KW-1185">Reference proteome</keyword>
<evidence type="ECO:0000313" key="2">
    <source>
        <dbReference type="Proteomes" id="UP001056120"/>
    </source>
</evidence>
<gene>
    <name evidence="1" type="ORF">L1987_71623</name>
</gene>
<reference evidence="2" key="1">
    <citation type="journal article" date="2022" name="Mol. Ecol. Resour.">
        <title>The genomes of chicory, endive, great burdock and yacon provide insights into Asteraceae palaeo-polyploidization history and plant inulin production.</title>
        <authorList>
            <person name="Fan W."/>
            <person name="Wang S."/>
            <person name="Wang H."/>
            <person name="Wang A."/>
            <person name="Jiang F."/>
            <person name="Liu H."/>
            <person name="Zhao H."/>
            <person name="Xu D."/>
            <person name="Zhang Y."/>
        </authorList>
    </citation>
    <scope>NUCLEOTIDE SEQUENCE [LARGE SCALE GENOMIC DNA]</scope>
    <source>
        <strain evidence="2">cv. Yunnan</strain>
    </source>
</reference>
<dbReference type="Proteomes" id="UP001056120">
    <property type="component" value="Linkage Group LG24"/>
</dbReference>
<accession>A0ACB9ATA1</accession>
<comment type="caution">
    <text evidence="1">The sequence shown here is derived from an EMBL/GenBank/DDBJ whole genome shotgun (WGS) entry which is preliminary data.</text>
</comment>
<protein>
    <submittedName>
        <fullName evidence="1">Uncharacterized protein</fullName>
    </submittedName>
</protein>
<name>A0ACB9ATA1_9ASTR</name>
<organism evidence="1 2">
    <name type="scientific">Smallanthus sonchifolius</name>
    <dbReference type="NCBI Taxonomy" id="185202"/>
    <lineage>
        <taxon>Eukaryota</taxon>
        <taxon>Viridiplantae</taxon>
        <taxon>Streptophyta</taxon>
        <taxon>Embryophyta</taxon>
        <taxon>Tracheophyta</taxon>
        <taxon>Spermatophyta</taxon>
        <taxon>Magnoliopsida</taxon>
        <taxon>eudicotyledons</taxon>
        <taxon>Gunneridae</taxon>
        <taxon>Pentapetalae</taxon>
        <taxon>asterids</taxon>
        <taxon>campanulids</taxon>
        <taxon>Asterales</taxon>
        <taxon>Asteraceae</taxon>
        <taxon>Asteroideae</taxon>
        <taxon>Heliantheae alliance</taxon>
        <taxon>Millerieae</taxon>
        <taxon>Smallanthus</taxon>
    </lineage>
</organism>